<dbReference type="Proteomes" id="UP000053105">
    <property type="component" value="Unassembled WGS sequence"/>
</dbReference>
<evidence type="ECO:0000313" key="1">
    <source>
        <dbReference type="EMBL" id="KOX77652.1"/>
    </source>
</evidence>
<evidence type="ECO:0000313" key="2">
    <source>
        <dbReference type="Proteomes" id="UP000053105"/>
    </source>
</evidence>
<accession>A0A0N0U6F4</accession>
<proteinExistence type="predicted"/>
<reference evidence="1 2" key="1">
    <citation type="submission" date="2015-07" db="EMBL/GenBank/DDBJ databases">
        <title>The genome of Melipona quadrifasciata.</title>
        <authorList>
            <person name="Pan H."/>
            <person name="Kapheim K."/>
        </authorList>
    </citation>
    <scope>NUCLEOTIDE SEQUENCE [LARGE SCALE GENOMIC DNA]</scope>
    <source>
        <strain evidence="1">0111107301</strain>
        <tissue evidence="1">Whole body</tissue>
    </source>
</reference>
<dbReference type="EMBL" id="KQ435729">
    <property type="protein sequence ID" value="KOX77652.1"/>
    <property type="molecule type" value="Genomic_DNA"/>
</dbReference>
<organism evidence="1 2">
    <name type="scientific">Melipona quadrifasciata</name>
    <dbReference type="NCBI Taxonomy" id="166423"/>
    <lineage>
        <taxon>Eukaryota</taxon>
        <taxon>Metazoa</taxon>
        <taxon>Ecdysozoa</taxon>
        <taxon>Arthropoda</taxon>
        <taxon>Hexapoda</taxon>
        <taxon>Insecta</taxon>
        <taxon>Pterygota</taxon>
        <taxon>Neoptera</taxon>
        <taxon>Endopterygota</taxon>
        <taxon>Hymenoptera</taxon>
        <taxon>Apocrita</taxon>
        <taxon>Aculeata</taxon>
        <taxon>Apoidea</taxon>
        <taxon>Anthophila</taxon>
        <taxon>Apidae</taxon>
        <taxon>Melipona</taxon>
    </lineage>
</organism>
<dbReference type="AlphaFoldDB" id="A0A0N0U6F4"/>
<gene>
    <name evidence="1" type="ORF">WN51_09317</name>
</gene>
<protein>
    <submittedName>
        <fullName evidence="1">Uncharacterized protein</fullName>
    </submittedName>
</protein>
<name>A0A0N0U6F4_9HYME</name>
<keyword evidence="2" id="KW-1185">Reference proteome</keyword>
<sequence>MIKIIKKNTTQVSYGSSCKELYEKINDLENKDIGKKDILASYFDLGEKYFFASSQFDKQMFKSRKAIVPVRFLKLCIIVFRVTEIANSVSFQQRLPTKYLYLETHLYSPRRRLHSYRVRHDNFPVLVERSVALHPFAIADNETMSLPFSVASDHRVSGLTLLILEVEQTYRNERESCERASKSQLNRNIDKVYKGEGETLYHARSYENLRLGNCTFVDKI</sequence>